<keyword evidence="3" id="KW-0963">Cytoplasm</keyword>
<dbReference type="InterPro" id="IPR027329">
    <property type="entry name" value="TPX2_C"/>
</dbReference>
<dbReference type="RefSeq" id="XP_020087879.1">
    <property type="nucleotide sequence ID" value="XM_020232290.1"/>
</dbReference>
<name>A0A6P5EWC4_ANACO</name>
<accession>A0A6P5EWC4</accession>
<evidence type="ECO:0000313" key="8">
    <source>
        <dbReference type="Proteomes" id="UP000515123"/>
    </source>
</evidence>
<keyword evidence="8" id="KW-1185">Reference proteome</keyword>
<evidence type="ECO:0000256" key="5">
    <source>
        <dbReference type="ARBA" id="ARBA00023212"/>
    </source>
</evidence>
<evidence type="ECO:0000313" key="10">
    <source>
        <dbReference type="RefSeq" id="XP_020087880.1"/>
    </source>
</evidence>
<comment type="subcellular location">
    <subcellularLocation>
        <location evidence="1">Cytoplasm</location>
        <location evidence="1">Cytoskeleton</location>
    </subcellularLocation>
</comment>
<gene>
    <name evidence="9 10" type="primary">LOC109709914</name>
</gene>
<evidence type="ECO:0000256" key="1">
    <source>
        <dbReference type="ARBA" id="ARBA00004245"/>
    </source>
</evidence>
<dbReference type="AlphaFoldDB" id="A0A6P5EWC4"/>
<dbReference type="RefSeq" id="XP_020087880.1">
    <property type="nucleotide sequence ID" value="XM_020232291.1"/>
</dbReference>
<evidence type="ECO:0000259" key="7">
    <source>
        <dbReference type="Pfam" id="PF06886"/>
    </source>
</evidence>
<comment type="similarity">
    <text evidence="2">Belongs to the TPX2 family.</text>
</comment>
<dbReference type="Pfam" id="PF06886">
    <property type="entry name" value="TPX2"/>
    <property type="match status" value="1"/>
</dbReference>
<sequence length="437" mass="48735">MDAISVITNTTSTMNLKNGAHGPYPSSNIEIIVSPHEGHGSIKRDEQSDGISGSTNQLRKVELINSSEEDKLVTISHSESIRKPFCQDDQSDNSKTAKSQWKNKKISSGNGNLQTTVPTSAKKNGDRTQAEKGPVVLNGSFRSSSRHKQLAQVTNQDTINDRHTINAMEAGKKQSGNIIGASAAYTSMLEDPIEKRKNMKPLKQHTSIKVEEHSRNTLSPTYAISKARQMGSSPSYGFTFKCEERAEKRKEFYSKLEEKTHAKELEQSSLQEKTKETQEAELKLFRKSLTFKATPMPSFYQEPAPPKVEFKKIPPTRAKSPKLGRRKGSSAQDVEVNSINRHPTRRSLDNKNSQNSLTKDSIVHSKKNQRRPLPILPSKKTDLVDAAGKSPPHMQQLENPSSNTMPVEEEIQFKASPDEPQVMEERPIVQEPLAELA</sequence>
<keyword evidence="5" id="KW-0206">Cytoskeleton</keyword>
<dbReference type="Gramene" id="Aco014259.1.mrna1">
    <property type="protein sequence ID" value="Aco014259.1.mrna1"/>
    <property type="gene ID" value="Aco014259.1.path1"/>
</dbReference>
<evidence type="ECO:0000313" key="9">
    <source>
        <dbReference type="RefSeq" id="XP_020087879.1"/>
    </source>
</evidence>
<reference evidence="8" key="1">
    <citation type="journal article" date="2015" name="Nat. Genet.">
        <title>The pineapple genome and the evolution of CAM photosynthesis.</title>
        <authorList>
            <person name="Ming R."/>
            <person name="VanBuren R."/>
            <person name="Wai C.M."/>
            <person name="Tang H."/>
            <person name="Schatz M.C."/>
            <person name="Bowers J.E."/>
            <person name="Lyons E."/>
            <person name="Wang M.L."/>
            <person name="Chen J."/>
            <person name="Biggers E."/>
            <person name="Zhang J."/>
            <person name="Huang L."/>
            <person name="Zhang L."/>
            <person name="Miao W."/>
            <person name="Zhang J."/>
            <person name="Ye Z."/>
            <person name="Miao C."/>
            <person name="Lin Z."/>
            <person name="Wang H."/>
            <person name="Zhou H."/>
            <person name="Yim W.C."/>
            <person name="Priest H.D."/>
            <person name="Zheng C."/>
            <person name="Woodhouse M."/>
            <person name="Edger P.P."/>
            <person name="Guyot R."/>
            <person name="Guo H.B."/>
            <person name="Guo H."/>
            <person name="Zheng G."/>
            <person name="Singh R."/>
            <person name="Sharma A."/>
            <person name="Min X."/>
            <person name="Zheng Y."/>
            <person name="Lee H."/>
            <person name="Gurtowski J."/>
            <person name="Sedlazeck F.J."/>
            <person name="Harkess A."/>
            <person name="McKain M.R."/>
            <person name="Liao Z."/>
            <person name="Fang J."/>
            <person name="Liu J."/>
            <person name="Zhang X."/>
            <person name="Zhang Q."/>
            <person name="Hu W."/>
            <person name="Qin Y."/>
            <person name="Wang K."/>
            <person name="Chen L.Y."/>
            <person name="Shirley N."/>
            <person name="Lin Y.R."/>
            <person name="Liu L.Y."/>
            <person name="Hernandez A.G."/>
            <person name="Wright C.L."/>
            <person name="Bulone V."/>
            <person name="Tuskan G.A."/>
            <person name="Heath K."/>
            <person name="Zee F."/>
            <person name="Moore P.H."/>
            <person name="Sunkar R."/>
            <person name="Leebens-Mack J.H."/>
            <person name="Mockler T."/>
            <person name="Bennetzen J.L."/>
            <person name="Freeling M."/>
            <person name="Sankoff D."/>
            <person name="Paterson A.H."/>
            <person name="Zhu X."/>
            <person name="Yang X."/>
            <person name="Smith J.A."/>
            <person name="Cushman J.C."/>
            <person name="Paull R.E."/>
            <person name="Yu Q."/>
        </authorList>
    </citation>
    <scope>NUCLEOTIDE SEQUENCE [LARGE SCALE GENOMIC DNA]</scope>
    <source>
        <strain evidence="8">cv. F153</strain>
    </source>
</reference>
<dbReference type="InterPro" id="IPR044833">
    <property type="entry name" value="WDL5/6"/>
</dbReference>
<feature type="domain" description="TPX2 C-terminal" evidence="7">
    <location>
        <begin position="238"/>
        <end position="313"/>
    </location>
</feature>
<dbReference type="OrthoDB" id="1939285at2759"/>
<dbReference type="GO" id="GO:0005874">
    <property type="term" value="C:microtubule"/>
    <property type="evidence" value="ECO:0007669"/>
    <property type="project" value="UniProtKB-KW"/>
</dbReference>
<dbReference type="GO" id="GO:0008017">
    <property type="term" value="F:microtubule binding"/>
    <property type="evidence" value="ECO:0007669"/>
    <property type="project" value="InterPro"/>
</dbReference>
<evidence type="ECO:0000256" key="3">
    <source>
        <dbReference type="ARBA" id="ARBA00022490"/>
    </source>
</evidence>
<feature type="compositionally biased region" description="Polar residues" evidence="6">
    <location>
        <begin position="93"/>
        <end position="122"/>
    </location>
</feature>
<dbReference type="Proteomes" id="UP000515123">
    <property type="component" value="Linkage group 5"/>
</dbReference>
<dbReference type="GeneID" id="109709914"/>
<protein>
    <submittedName>
        <fullName evidence="9 10">Protein WVD2-like 5</fullName>
    </submittedName>
</protein>
<dbReference type="PANTHER" id="PTHR31358">
    <property type="entry name" value="PROTEIN WVD2-LIKE 4"/>
    <property type="match status" value="1"/>
</dbReference>
<evidence type="ECO:0000256" key="6">
    <source>
        <dbReference type="SAM" id="MobiDB-lite"/>
    </source>
</evidence>
<reference evidence="9 10" key="2">
    <citation type="submission" date="2025-04" db="UniProtKB">
        <authorList>
            <consortium name="RefSeq"/>
        </authorList>
    </citation>
    <scope>IDENTIFICATION</scope>
    <source>
        <tissue evidence="9 10">Leaf</tissue>
    </source>
</reference>
<feature type="compositionally biased region" description="Basic residues" evidence="6">
    <location>
        <begin position="319"/>
        <end position="328"/>
    </location>
</feature>
<feature type="region of interest" description="Disordered" evidence="6">
    <location>
        <begin position="296"/>
        <end position="437"/>
    </location>
</feature>
<evidence type="ECO:0000256" key="2">
    <source>
        <dbReference type="ARBA" id="ARBA00005885"/>
    </source>
</evidence>
<feature type="compositionally biased region" description="Basic and acidic residues" evidence="6">
    <location>
        <begin position="38"/>
        <end position="47"/>
    </location>
</feature>
<feature type="compositionally biased region" description="Polar residues" evidence="6">
    <location>
        <begin position="329"/>
        <end position="341"/>
    </location>
</feature>
<feature type="region of interest" description="Disordered" evidence="6">
    <location>
        <begin position="38"/>
        <end position="57"/>
    </location>
</feature>
<dbReference type="PANTHER" id="PTHR31358:SF29">
    <property type="entry name" value="PROTEIN WVD2-LIKE 5-RELATED"/>
    <property type="match status" value="1"/>
</dbReference>
<organism evidence="9">
    <name type="scientific">Ananas comosus</name>
    <name type="common">Pineapple</name>
    <name type="synonym">Ananas ananas</name>
    <dbReference type="NCBI Taxonomy" id="4615"/>
    <lineage>
        <taxon>Eukaryota</taxon>
        <taxon>Viridiplantae</taxon>
        <taxon>Streptophyta</taxon>
        <taxon>Embryophyta</taxon>
        <taxon>Tracheophyta</taxon>
        <taxon>Spermatophyta</taxon>
        <taxon>Magnoliopsida</taxon>
        <taxon>Liliopsida</taxon>
        <taxon>Poales</taxon>
        <taxon>Bromeliaceae</taxon>
        <taxon>Bromelioideae</taxon>
        <taxon>Ananas</taxon>
    </lineage>
</organism>
<keyword evidence="4" id="KW-0493">Microtubule</keyword>
<proteinExistence type="inferred from homology"/>
<feature type="compositionally biased region" description="Polar residues" evidence="6">
    <location>
        <begin position="350"/>
        <end position="359"/>
    </location>
</feature>
<feature type="region of interest" description="Disordered" evidence="6">
    <location>
        <begin position="83"/>
        <end position="133"/>
    </location>
</feature>
<evidence type="ECO:0000256" key="4">
    <source>
        <dbReference type="ARBA" id="ARBA00022701"/>
    </source>
</evidence>
<feature type="compositionally biased region" description="Polar residues" evidence="6">
    <location>
        <begin position="396"/>
        <end position="405"/>
    </location>
</feature>